<keyword evidence="3" id="KW-1015">Disulfide bond</keyword>
<evidence type="ECO:0000259" key="5">
    <source>
        <dbReference type="Pfam" id="PF01323"/>
    </source>
</evidence>
<protein>
    <recommendedName>
        <fullName evidence="5">DSBA-like thioredoxin domain-containing protein</fullName>
    </recommendedName>
</protein>
<evidence type="ECO:0000256" key="1">
    <source>
        <dbReference type="ARBA" id="ARBA00022729"/>
    </source>
</evidence>
<organism evidence="7">
    <name type="scientific">Sulfolobus acidocaldarius Ron12/I</name>
    <dbReference type="NCBI Taxonomy" id="1028567"/>
    <lineage>
        <taxon>Archaea</taxon>
        <taxon>Thermoproteota</taxon>
        <taxon>Thermoprotei</taxon>
        <taxon>Sulfolobales</taxon>
        <taxon>Sulfolobaceae</taxon>
        <taxon>Sulfolobus</taxon>
    </lineage>
</organism>
<name>M1ICH3_9CREN</name>
<dbReference type="InterPro" id="IPR036249">
    <property type="entry name" value="Thioredoxin-like_sf"/>
</dbReference>
<dbReference type="EMBL" id="CP002818">
    <property type="protein sequence ID" value="AGE73413.1"/>
    <property type="molecule type" value="Genomic_DNA"/>
</dbReference>
<dbReference type="HOGENOM" id="CLU_102827_0_0_2"/>
<gene>
    <name evidence="6" type="ORF">SacRon12I_05885</name>
</gene>
<dbReference type="AlphaFoldDB" id="M1ICH3"/>
<keyword evidence="4" id="KW-0676">Redox-active center</keyword>
<dbReference type="PANTHER" id="PTHR13887:SF14">
    <property type="entry name" value="DISULFIDE BOND FORMATION PROTEIN D"/>
    <property type="match status" value="1"/>
</dbReference>
<dbReference type="KEGG" id="sacr:SacRon12I_05885"/>
<accession>M1ICH3</accession>
<dbReference type="Pfam" id="PF01323">
    <property type="entry name" value="DSBA"/>
    <property type="match status" value="1"/>
</dbReference>
<dbReference type="InterPro" id="IPR001853">
    <property type="entry name" value="DSBA-like_thioredoxin_dom"/>
</dbReference>
<dbReference type="PANTHER" id="PTHR13887">
    <property type="entry name" value="GLUTATHIONE S-TRANSFERASE KAPPA"/>
    <property type="match status" value="1"/>
</dbReference>
<evidence type="ECO:0000313" key="7">
    <source>
        <dbReference type="Proteomes" id="UP000011280"/>
    </source>
</evidence>
<evidence type="ECO:0000256" key="4">
    <source>
        <dbReference type="ARBA" id="ARBA00023284"/>
    </source>
</evidence>
<keyword evidence="1" id="KW-0732">Signal</keyword>
<dbReference type="PATRIC" id="fig|1028567.7.peg.1163"/>
<evidence type="ECO:0000313" key="6">
    <source>
        <dbReference type="EMBL" id="AGE73413.1"/>
    </source>
</evidence>
<sequence>MILKIFATDITTMIKITFFHDVICPFCYVTSKRLRKVITEFKDQVVVKHKAFAIISSLEDLKEVAFTPEEAKKLFFNEFQIVKKYFPDYDPDKIIEKSKFTYVWSIPPLVACKAAEFQKGDEGHWEFYDKAQDRFFLQGEDITDEQVLISIAKELNLDLNKFREDIRSKKTRLSVIQDEEEAKAMGIKGVPAILINDEWLVRGVQSEEYYRDVITDLLQNKQPTKVKLKAYWEKD</sequence>
<reference evidence="6 7" key="1">
    <citation type="journal article" date="2012" name="ISME J.">
        <title>Genomic evidence of rapid, global-scale gene flow in a Sulfolobus species.</title>
        <authorList>
            <person name="Mao D."/>
            <person name="Grogan D."/>
        </authorList>
    </citation>
    <scope>NUCLEOTIDE SEQUENCE [LARGE SCALE GENOMIC DNA]</scope>
    <source>
        <strain evidence="6 7">Ron12/I</strain>
    </source>
</reference>
<dbReference type="SUPFAM" id="SSF52833">
    <property type="entry name" value="Thioredoxin-like"/>
    <property type="match status" value="1"/>
</dbReference>
<keyword evidence="2" id="KW-0560">Oxidoreductase</keyword>
<feature type="domain" description="DSBA-like thioredoxin" evidence="5">
    <location>
        <begin position="16"/>
        <end position="212"/>
    </location>
</feature>
<evidence type="ECO:0000256" key="2">
    <source>
        <dbReference type="ARBA" id="ARBA00023002"/>
    </source>
</evidence>
<evidence type="ECO:0000256" key="3">
    <source>
        <dbReference type="ARBA" id="ARBA00023157"/>
    </source>
</evidence>
<proteinExistence type="predicted"/>
<dbReference type="Proteomes" id="UP000011280">
    <property type="component" value="Chromosome"/>
</dbReference>
<dbReference type="Gene3D" id="3.40.30.10">
    <property type="entry name" value="Glutaredoxin"/>
    <property type="match status" value="1"/>
</dbReference>
<dbReference type="GO" id="GO:0016491">
    <property type="term" value="F:oxidoreductase activity"/>
    <property type="evidence" value="ECO:0007669"/>
    <property type="project" value="UniProtKB-KW"/>
</dbReference>